<dbReference type="EMBL" id="KQ435819">
    <property type="protein sequence ID" value="KOX72512.1"/>
    <property type="molecule type" value="Genomic_DNA"/>
</dbReference>
<protein>
    <submittedName>
        <fullName evidence="1">Uncharacterized protein</fullName>
    </submittedName>
</protein>
<reference evidence="1 2" key="1">
    <citation type="submission" date="2015-07" db="EMBL/GenBank/DDBJ databases">
        <title>The genome of Melipona quadrifasciata.</title>
        <authorList>
            <person name="Pan H."/>
            <person name="Kapheim K."/>
        </authorList>
    </citation>
    <scope>NUCLEOTIDE SEQUENCE [LARGE SCALE GENOMIC DNA]</scope>
    <source>
        <strain evidence="1">0111107301</strain>
        <tissue evidence="1">Whole body</tissue>
    </source>
</reference>
<sequence length="46" mass="5338">MPKIIKLLQRGYYNEESLVRNNESIAGEKYNWGSVRMLGATLLRPK</sequence>
<evidence type="ECO:0000313" key="2">
    <source>
        <dbReference type="Proteomes" id="UP000053105"/>
    </source>
</evidence>
<organism evidence="1 2">
    <name type="scientific">Melipona quadrifasciata</name>
    <dbReference type="NCBI Taxonomy" id="166423"/>
    <lineage>
        <taxon>Eukaryota</taxon>
        <taxon>Metazoa</taxon>
        <taxon>Ecdysozoa</taxon>
        <taxon>Arthropoda</taxon>
        <taxon>Hexapoda</taxon>
        <taxon>Insecta</taxon>
        <taxon>Pterygota</taxon>
        <taxon>Neoptera</taxon>
        <taxon>Endopterygota</taxon>
        <taxon>Hymenoptera</taxon>
        <taxon>Apocrita</taxon>
        <taxon>Aculeata</taxon>
        <taxon>Apoidea</taxon>
        <taxon>Anthophila</taxon>
        <taxon>Apidae</taxon>
        <taxon>Melipona</taxon>
    </lineage>
</organism>
<gene>
    <name evidence="1" type="ORF">WN51_03106</name>
</gene>
<evidence type="ECO:0000313" key="1">
    <source>
        <dbReference type="EMBL" id="KOX72512.1"/>
    </source>
</evidence>
<accession>A0A0N0BEX6</accession>
<name>A0A0N0BEX6_9HYME</name>
<keyword evidence="2" id="KW-1185">Reference proteome</keyword>
<proteinExistence type="predicted"/>
<dbReference type="AlphaFoldDB" id="A0A0N0BEX6"/>
<dbReference type="Proteomes" id="UP000053105">
    <property type="component" value="Unassembled WGS sequence"/>
</dbReference>